<keyword evidence="2 4" id="KW-0863">Zinc-finger</keyword>
<dbReference type="Pfam" id="PF00643">
    <property type="entry name" value="zf-B_box"/>
    <property type="match status" value="1"/>
</dbReference>
<dbReference type="SUPFAM" id="SSF57850">
    <property type="entry name" value="RING/U-box"/>
    <property type="match status" value="1"/>
</dbReference>
<name>A0AAE0SZG5_9BIVA</name>
<dbReference type="Pfam" id="PF00097">
    <property type="entry name" value="zf-C3HC4"/>
    <property type="match status" value="1"/>
</dbReference>
<dbReference type="InterPro" id="IPR018957">
    <property type="entry name" value="Znf_C3HC4_RING-type"/>
</dbReference>
<reference evidence="7" key="2">
    <citation type="journal article" date="2021" name="Genome Biol. Evol.">
        <title>Developing a high-quality reference genome for a parasitic bivalve with doubly uniparental inheritance (Bivalvia: Unionida).</title>
        <authorList>
            <person name="Smith C.H."/>
        </authorList>
    </citation>
    <scope>NUCLEOTIDE SEQUENCE</scope>
    <source>
        <strain evidence="7">CHS0354</strain>
        <tissue evidence="7">Mantle</tissue>
    </source>
</reference>
<dbReference type="Gene3D" id="3.30.160.60">
    <property type="entry name" value="Classic Zinc Finger"/>
    <property type="match status" value="1"/>
</dbReference>
<dbReference type="PANTHER" id="PTHR25462">
    <property type="entry name" value="BONUS, ISOFORM C-RELATED"/>
    <property type="match status" value="1"/>
</dbReference>
<comment type="caution">
    <text evidence="7">The sequence shown here is derived from an EMBL/GenBank/DDBJ whole genome shotgun (WGS) entry which is preliminary data.</text>
</comment>
<proteinExistence type="predicted"/>
<dbReference type="PANTHER" id="PTHR25462:SF296">
    <property type="entry name" value="MEIOTIC P26, ISOFORM F"/>
    <property type="match status" value="1"/>
</dbReference>
<gene>
    <name evidence="7" type="ORF">CHS0354_003512</name>
</gene>
<keyword evidence="3" id="KW-0862">Zinc</keyword>
<protein>
    <submittedName>
        <fullName evidence="7">Uncharacterized protein</fullName>
    </submittedName>
</protein>
<dbReference type="InterPro" id="IPR001841">
    <property type="entry name" value="Znf_RING"/>
</dbReference>
<reference evidence="7" key="1">
    <citation type="journal article" date="2021" name="Genome Biol. Evol.">
        <title>A High-Quality Reference Genome for a Parasitic Bivalve with Doubly Uniparental Inheritance (Bivalvia: Unionida).</title>
        <authorList>
            <person name="Smith C.H."/>
        </authorList>
    </citation>
    <scope>NUCLEOTIDE SEQUENCE</scope>
    <source>
        <strain evidence="7">CHS0354</strain>
    </source>
</reference>
<evidence type="ECO:0000313" key="8">
    <source>
        <dbReference type="Proteomes" id="UP001195483"/>
    </source>
</evidence>
<sequence length="349" mass="39936">MAAGRERQECSICMDSFKNPKLIPCHHSFCFKCLEDYVRANLRNGRFDCPLCRESADLPKEGVSGFQTNFYIDNNSEEKFTCDLCGPKSIACGRCLDCEENFCQSCCHAHERMKATKHHKISNLGTLDPEMKGKIRQRIFCDEHPEEEIKLVCQTCNVLICVLCNAVNHKNHAARTVATAADEMKKKLEVTLDKCNERLKRLNVIAQKGQEFKRQISDETKKAISAIEQHRLKVLQAFDKEVSKMKDRVKRFHLGQENEQFLNDVENETKLCSFGKEHVTKLIKQGTLIEIIRNGPDLEKKLYEASAREDPNYETKLNEPLFAPATVNSMELVSLVGTIKDQDIGLRYK</sequence>
<evidence type="ECO:0000256" key="1">
    <source>
        <dbReference type="ARBA" id="ARBA00022723"/>
    </source>
</evidence>
<dbReference type="PROSITE" id="PS50089">
    <property type="entry name" value="ZF_RING_2"/>
    <property type="match status" value="1"/>
</dbReference>
<keyword evidence="1" id="KW-0479">Metal-binding</keyword>
<dbReference type="InterPro" id="IPR013083">
    <property type="entry name" value="Znf_RING/FYVE/PHD"/>
</dbReference>
<accession>A0AAE0SZG5</accession>
<evidence type="ECO:0000259" key="6">
    <source>
        <dbReference type="PROSITE" id="PS50119"/>
    </source>
</evidence>
<dbReference type="InterPro" id="IPR047153">
    <property type="entry name" value="TRIM45/56/19-like"/>
</dbReference>
<dbReference type="SMART" id="SM00336">
    <property type="entry name" value="BBOX"/>
    <property type="match status" value="2"/>
</dbReference>
<reference evidence="7" key="3">
    <citation type="submission" date="2023-05" db="EMBL/GenBank/DDBJ databases">
        <authorList>
            <person name="Smith C.H."/>
        </authorList>
    </citation>
    <scope>NUCLEOTIDE SEQUENCE</scope>
    <source>
        <strain evidence="7">CHS0354</strain>
        <tissue evidence="7">Mantle</tissue>
    </source>
</reference>
<dbReference type="InterPro" id="IPR017907">
    <property type="entry name" value="Znf_RING_CS"/>
</dbReference>
<dbReference type="SMART" id="SM00184">
    <property type="entry name" value="RING"/>
    <property type="match status" value="1"/>
</dbReference>
<dbReference type="AlphaFoldDB" id="A0AAE0SZG5"/>
<organism evidence="7 8">
    <name type="scientific">Potamilus streckersoni</name>
    <dbReference type="NCBI Taxonomy" id="2493646"/>
    <lineage>
        <taxon>Eukaryota</taxon>
        <taxon>Metazoa</taxon>
        <taxon>Spiralia</taxon>
        <taxon>Lophotrochozoa</taxon>
        <taxon>Mollusca</taxon>
        <taxon>Bivalvia</taxon>
        <taxon>Autobranchia</taxon>
        <taxon>Heteroconchia</taxon>
        <taxon>Palaeoheterodonta</taxon>
        <taxon>Unionida</taxon>
        <taxon>Unionoidea</taxon>
        <taxon>Unionidae</taxon>
        <taxon>Ambleminae</taxon>
        <taxon>Lampsilini</taxon>
        <taxon>Potamilus</taxon>
    </lineage>
</organism>
<evidence type="ECO:0000256" key="2">
    <source>
        <dbReference type="ARBA" id="ARBA00022771"/>
    </source>
</evidence>
<evidence type="ECO:0000256" key="3">
    <source>
        <dbReference type="ARBA" id="ARBA00022833"/>
    </source>
</evidence>
<evidence type="ECO:0000256" key="4">
    <source>
        <dbReference type="PROSITE-ProRule" id="PRU00024"/>
    </source>
</evidence>
<feature type="non-terminal residue" evidence="7">
    <location>
        <position position="349"/>
    </location>
</feature>
<dbReference type="EMBL" id="JAEAOA010000275">
    <property type="protein sequence ID" value="KAK3600574.1"/>
    <property type="molecule type" value="Genomic_DNA"/>
</dbReference>
<dbReference type="PROSITE" id="PS50119">
    <property type="entry name" value="ZF_BBOX"/>
    <property type="match status" value="1"/>
</dbReference>
<dbReference type="Proteomes" id="UP001195483">
    <property type="component" value="Unassembled WGS sequence"/>
</dbReference>
<dbReference type="PROSITE" id="PS00518">
    <property type="entry name" value="ZF_RING_1"/>
    <property type="match status" value="1"/>
</dbReference>
<dbReference type="SUPFAM" id="SSF57845">
    <property type="entry name" value="B-box zinc-binding domain"/>
    <property type="match status" value="1"/>
</dbReference>
<feature type="domain" description="RING-type" evidence="5">
    <location>
        <begin position="10"/>
        <end position="53"/>
    </location>
</feature>
<keyword evidence="8" id="KW-1185">Reference proteome</keyword>
<dbReference type="GO" id="GO:0008270">
    <property type="term" value="F:zinc ion binding"/>
    <property type="evidence" value="ECO:0007669"/>
    <property type="project" value="UniProtKB-KW"/>
</dbReference>
<dbReference type="InterPro" id="IPR000315">
    <property type="entry name" value="Znf_B-box"/>
</dbReference>
<dbReference type="Gene3D" id="3.30.40.10">
    <property type="entry name" value="Zinc/RING finger domain, C3HC4 (zinc finger)"/>
    <property type="match status" value="1"/>
</dbReference>
<feature type="domain" description="B box-type" evidence="6">
    <location>
        <begin position="136"/>
        <end position="177"/>
    </location>
</feature>
<evidence type="ECO:0000259" key="5">
    <source>
        <dbReference type="PROSITE" id="PS50089"/>
    </source>
</evidence>
<evidence type="ECO:0000313" key="7">
    <source>
        <dbReference type="EMBL" id="KAK3600574.1"/>
    </source>
</evidence>